<sequence length="72" mass="7280">MPSTSDANIATADALTILLNGQHALAAALEEISQWIASQGGHFAADNALAALEGLDLHAKALTDAINTVRGG</sequence>
<name>A0AAQ2I2Z7_9PSED</name>
<dbReference type="Proteomes" id="UP000310574">
    <property type="component" value="Unassembled WGS sequence"/>
</dbReference>
<reference evidence="1 2" key="1">
    <citation type="submission" date="2019-04" db="EMBL/GenBank/DDBJ databases">
        <title>Draft genome sequence of Pseudomonas sp. M7D1 isolated from rhizosphere of plant the flowery desert.</title>
        <authorList>
            <person name="Poblete-Morales M."/>
            <person name="Plaza N."/>
            <person name="Corsini G."/>
            <person name="Silva E."/>
        </authorList>
    </citation>
    <scope>NUCLEOTIDE SEQUENCE [LARGE SCALE GENOMIC DNA]</scope>
    <source>
        <strain evidence="1 2">M7D1</strain>
    </source>
</reference>
<evidence type="ECO:0000313" key="1">
    <source>
        <dbReference type="EMBL" id="THF36381.1"/>
    </source>
</evidence>
<dbReference type="EMBL" id="SSBS01000001">
    <property type="protein sequence ID" value="THF36381.1"/>
    <property type="molecule type" value="Genomic_DNA"/>
</dbReference>
<accession>A0AAQ2I2Z7</accession>
<comment type="caution">
    <text evidence="1">The sequence shown here is derived from an EMBL/GenBank/DDBJ whole genome shotgun (WGS) entry which is preliminary data.</text>
</comment>
<proteinExistence type="predicted"/>
<dbReference type="RefSeq" id="WP_136492089.1">
    <property type="nucleotide sequence ID" value="NZ_SSBS01000001.1"/>
</dbReference>
<organism evidence="1 2">
    <name type="scientific">Pseudomonas atacamensis</name>
    <dbReference type="NCBI Taxonomy" id="2565368"/>
    <lineage>
        <taxon>Bacteria</taxon>
        <taxon>Pseudomonadati</taxon>
        <taxon>Pseudomonadota</taxon>
        <taxon>Gammaproteobacteria</taxon>
        <taxon>Pseudomonadales</taxon>
        <taxon>Pseudomonadaceae</taxon>
        <taxon>Pseudomonas</taxon>
    </lineage>
</organism>
<dbReference type="AlphaFoldDB" id="A0AAQ2I2Z7"/>
<gene>
    <name evidence="1" type="ORF">E5170_02740</name>
</gene>
<evidence type="ECO:0000313" key="2">
    <source>
        <dbReference type="Proteomes" id="UP000310574"/>
    </source>
</evidence>
<protein>
    <submittedName>
        <fullName evidence="1">Uncharacterized protein</fullName>
    </submittedName>
</protein>